<evidence type="ECO:0000259" key="2">
    <source>
        <dbReference type="SMART" id="SM00382"/>
    </source>
</evidence>
<keyword evidence="1" id="KW-0812">Transmembrane</keyword>
<feature type="domain" description="AAA+ ATPase" evidence="2">
    <location>
        <begin position="105"/>
        <end position="233"/>
    </location>
</feature>
<accession>A0ABT2H1F5</accession>
<dbReference type="EMBL" id="JANLCJ010000002">
    <property type="protein sequence ID" value="MCS5733771.1"/>
    <property type="molecule type" value="Genomic_DNA"/>
</dbReference>
<evidence type="ECO:0000256" key="1">
    <source>
        <dbReference type="SAM" id="Phobius"/>
    </source>
</evidence>
<reference evidence="3" key="1">
    <citation type="submission" date="2022-08" db="EMBL/GenBank/DDBJ databases">
        <authorList>
            <person name="Deng Y."/>
            <person name="Han X.-F."/>
            <person name="Zhang Y.-Q."/>
        </authorList>
    </citation>
    <scope>NUCLEOTIDE SEQUENCE</scope>
    <source>
        <strain evidence="3">CPCC 203386</strain>
    </source>
</reference>
<proteinExistence type="predicted"/>
<sequence length="1173" mass="128933">MKGKHVGAVVGGLIAFGAPTLAVLLGFPTTLAVVAFAAAVLIGSAYGLVTAHSRRAASPTRLLSVRLSNNLSEEIGTAFGTASLDIYVERECEESLRAAAITTTDPIVQILSADAGSGKTSILWNLHRQLTKLGHYPILVSAAWLSATTTQAALPKDTLIRDMRSLLDQRRRPIVLIDTVDLLLHNSNSRVLTLDLVAILQEMNLAVVLATRPSEEEVLPTSLGKVIQLDRYTPREVSVAVHALVRRFAPGEDAFIAEAEIQDAVARGLPVREVCEKPLFLRMLFELAQPNLPDLRETDVTSLYRQYWDDRIESDKRVGALSESENLSSHAAATALLMLSSGTPEVRSSSLLERAPHELIAIEPFSNRSYREGLMTLTERGVLVEEGQLVSFFHQTMFEFVAALAIRRRGRSGDLELLLRHVLDNPLDLFVGAVLEQYLLLSADDSLGRDSVAEVTKALIDSGATGLANHAIRTLARKPTLINLQPNVLDGLGHSQTEHLITLSASGSLPDYENLATLYRSVWKTGSRAVRKAITTALLRLAPRNIDWARQTSALLGVVVQATRDPETVQRLTELHILLYRKGRQSDADQIAMILRKLDDISRPTFIETLTHLGDRWAVIGDAVLLAAVRGAIGHNMANKKTDMDGLQRAYGHLLYHSAPLEDGQYWTTLAERVAQSIVEEPTSPDLAAYLHSLAEFLSTSNTAPTIHGILKAVRSAPPGSAPRLLARCFYGPLLEGKSLATIALTISLQDDLQGLPVAKRGLKSDHQHRANVARIALSHPNTNDSLIKDITSPLAIRDSTILRRADGLVAVLPHMYRAGVPGSREQIQDLLVHRDVDSRIARREFLNRADIYLADPYIAEYYVQISIEENDSGRLTHALRDPHAMAALENHKAALSELITDNLKSSALPQREGANTWLLAVRAGILKPDFDDVDSALIELSDLKARTHLVNLLRELSENNPDICSKVLSSLEREVRWVSNLSRDSNQRERDIYRDSVDNATAYVIASQPEVTDFDYTTLISLASRRRKVDSNVEVDLYRAVNRVIVKVAPAAPDIALERLLTAASSAAISDISGAQQKDIAAYLFSAQRSVMREVGRSSLRRLILSTETLPEPIAESFIRNCFSYRRTDSRPSFSELLKRANLHVGLAHLITTNLESATRRIGSGTFPKILA</sequence>
<keyword evidence="1" id="KW-1133">Transmembrane helix</keyword>
<keyword evidence="4" id="KW-1185">Reference proteome</keyword>
<evidence type="ECO:0000313" key="4">
    <source>
        <dbReference type="Proteomes" id="UP001165586"/>
    </source>
</evidence>
<dbReference type="SUPFAM" id="SSF52540">
    <property type="entry name" value="P-loop containing nucleoside triphosphate hydrolases"/>
    <property type="match status" value="1"/>
</dbReference>
<feature type="transmembrane region" description="Helical" evidence="1">
    <location>
        <begin position="32"/>
        <end position="51"/>
    </location>
</feature>
<protein>
    <submittedName>
        <fullName evidence="3">ATP-binding protein</fullName>
    </submittedName>
</protein>
<feature type="transmembrane region" description="Helical" evidence="1">
    <location>
        <begin position="133"/>
        <end position="154"/>
    </location>
</feature>
<dbReference type="SMART" id="SM00382">
    <property type="entry name" value="AAA"/>
    <property type="match status" value="1"/>
</dbReference>
<evidence type="ECO:0000313" key="3">
    <source>
        <dbReference type="EMBL" id="MCS5733771.1"/>
    </source>
</evidence>
<name>A0ABT2H1F5_9MICO</name>
<comment type="caution">
    <text evidence="3">The sequence shown here is derived from an EMBL/GenBank/DDBJ whole genome shotgun (WGS) entry which is preliminary data.</text>
</comment>
<dbReference type="InterPro" id="IPR003593">
    <property type="entry name" value="AAA+_ATPase"/>
</dbReference>
<keyword evidence="3" id="KW-0547">Nucleotide-binding</keyword>
<gene>
    <name evidence="3" type="ORF">N1032_08465</name>
</gene>
<dbReference type="Proteomes" id="UP001165586">
    <property type="component" value="Unassembled WGS sequence"/>
</dbReference>
<keyword evidence="3" id="KW-0067">ATP-binding</keyword>
<keyword evidence="1" id="KW-0472">Membrane</keyword>
<dbReference type="InterPro" id="IPR027417">
    <property type="entry name" value="P-loop_NTPase"/>
</dbReference>
<dbReference type="GO" id="GO:0005524">
    <property type="term" value="F:ATP binding"/>
    <property type="evidence" value="ECO:0007669"/>
    <property type="project" value="UniProtKB-KW"/>
</dbReference>
<organism evidence="3 4">
    <name type="scientific">Herbiconiux daphne</name>
    <dbReference type="NCBI Taxonomy" id="2970914"/>
    <lineage>
        <taxon>Bacteria</taxon>
        <taxon>Bacillati</taxon>
        <taxon>Actinomycetota</taxon>
        <taxon>Actinomycetes</taxon>
        <taxon>Micrococcales</taxon>
        <taxon>Microbacteriaceae</taxon>
        <taxon>Herbiconiux</taxon>
    </lineage>
</organism>